<feature type="binding site" evidence="15">
    <location>
        <position position="460"/>
    </location>
    <ligand>
        <name>Mg(2+)</name>
        <dbReference type="ChEBI" id="CHEBI:18420"/>
        <note>shared with alpha subunit</note>
    </ligand>
</feature>
<dbReference type="CDD" id="cd00769">
    <property type="entry name" value="PheRS_beta_core"/>
    <property type="match status" value="1"/>
</dbReference>
<evidence type="ECO:0000256" key="2">
    <source>
        <dbReference type="ARBA" id="ARBA00008653"/>
    </source>
</evidence>
<evidence type="ECO:0000256" key="6">
    <source>
        <dbReference type="ARBA" id="ARBA00022598"/>
    </source>
</evidence>
<keyword evidence="5 16" id="KW-0820">tRNA-binding</keyword>
<keyword evidence="7 15" id="KW-0479">Metal-binding</keyword>
<evidence type="ECO:0000256" key="11">
    <source>
        <dbReference type="ARBA" id="ARBA00022884"/>
    </source>
</evidence>
<feature type="binding site" evidence="15">
    <location>
        <position position="464"/>
    </location>
    <ligand>
        <name>Mg(2+)</name>
        <dbReference type="ChEBI" id="CHEBI:18420"/>
        <note>shared with alpha subunit</note>
    </ligand>
</feature>
<dbReference type="GO" id="GO:0009328">
    <property type="term" value="C:phenylalanine-tRNA ligase complex"/>
    <property type="evidence" value="ECO:0007669"/>
    <property type="project" value="TreeGrafter"/>
</dbReference>
<dbReference type="SMART" id="SM00874">
    <property type="entry name" value="B5"/>
    <property type="match status" value="1"/>
</dbReference>
<dbReference type="SUPFAM" id="SSF55681">
    <property type="entry name" value="Class II aaRS and biotin synthetases"/>
    <property type="match status" value="1"/>
</dbReference>
<dbReference type="InterPro" id="IPR045864">
    <property type="entry name" value="aa-tRNA-synth_II/BPL/LPL"/>
</dbReference>
<dbReference type="FunFam" id="3.50.40.10:FF:000001">
    <property type="entry name" value="Phenylalanine--tRNA ligase beta subunit"/>
    <property type="match status" value="1"/>
</dbReference>
<dbReference type="RefSeq" id="WP_284216490.1">
    <property type="nucleotide sequence ID" value="NZ_BSOT01000005.1"/>
</dbReference>
<dbReference type="Proteomes" id="UP001156601">
    <property type="component" value="Unassembled WGS sequence"/>
</dbReference>
<dbReference type="Gene3D" id="3.50.40.10">
    <property type="entry name" value="Phenylalanyl-trna Synthetase, Chain B, domain 3"/>
    <property type="match status" value="1"/>
</dbReference>
<keyword evidence="4 15" id="KW-0963">Cytoplasm</keyword>
<gene>
    <name evidence="15 20" type="primary">pheT</name>
    <name evidence="20" type="ORF">GCM10007852_10930</name>
</gene>
<dbReference type="GO" id="GO:0006432">
    <property type="term" value="P:phenylalanyl-tRNA aminoacylation"/>
    <property type="evidence" value="ECO:0007669"/>
    <property type="project" value="UniProtKB-UniRule"/>
</dbReference>
<dbReference type="Gene3D" id="3.30.70.380">
    <property type="entry name" value="Ferrodoxin-fold anticodon-binding domain"/>
    <property type="match status" value="1"/>
</dbReference>
<dbReference type="GO" id="GO:0004826">
    <property type="term" value="F:phenylalanine-tRNA ligase activity"/>
    <property type="evidence" value="ECO:0007669"/>
    <property type="project" value="UniProtKB-UniRule"/>
</dbReference>
<dbReference type="InterPro" id="IPR033714">
    <property type="entry name" value="tRNA_bind_bactPheRS"/>
</dbReference>
<dbReference type="InterPro" id="IPR002547">
    <property type="entry name" value="tRNA-bd_dom"/>
</dbReference>
<dbReference type="InterPro" id="IPR012340">
    <property type="entry name" value="NA-bd_OB-fold"/>
</dbReference>
<keyword evidence="21" id="KW-1185">Reference proteome</keyword>
<comment type="cofactor">
    <cofactor evidence="15">
        <name>Mg(2+)</name>
        <dbReference type="ChEBI" id="CHEBI:18420"/>
    </cofactor>
    <text evidence="15">Binds 2 magnesium ions per tetramer.</text>
</comment>
<evidence type="ECO:0000256" key="10">
    <source>
        <dbReference type="ARBA" id="ARBA00022842"/>
    </source>
</evidence>
<dbReference type="InterPro" id="IPR009061">
    <property type="entry name" value="DNA-bd_dom_put_sf"/>
</dbReference>
<organism evidence="20 21">
    <name type="scientific">Agaribacter marinus</name>
    <dbReference type="NCBI Taxonomy" id="1431249"/>
    <lineage>
        <taxon>Bacteria</taxon>
        <taxon>Pseudomonadati</taxon>
        <taxon>Pseudomonadota</taxon>
        <taxon>Gammaproteobacteria</taxon>
        <taxon>Alteromonadales</taxon>
        <taxon>Alteromonadaceae</taxon>
        <taxon>Agaribacter</taxon>
    </lineage>
</organism>
<dbReference type="Gene3D" id="3.30.56.10">
    <property type="match status" value="2"/>
</dbReference>
<evidence type="ECO:0000256" key="15">
    <source>
        <dbReference type="HAMAP-Rule" id="MF_00283"/>
    </source>
</evidence>
<dbReference type="GO" id="GO:0005524">
    <property type="term" value="F:ATP binding"/>
    <property type="evidence" value="ECO:0007669"/>
    <property type="project" value="UniProtKB-UniRule"/>
</dbReference>
<evidence type="ECO:0000256" key="8">
    <source>
        <dbReference type="ARBA" id="ARBA00022741"/>
    </source>
</evidence>
<name>A0AA37SY06_9ALTE</name>
<feature type="binding site" evidence="15">
    <location>
        <position position="454"/>
    </location>
    <ligand>
        <name>Mg(2+)</name>
        <dbReference type="ChEBI" id="CHEBI:18420"/>
        <note>shared with alpha subunit</note>
    </ligand>
</feature>
<dbReference type="HAMAP" id="MF_00283">
    <property type="entry name" value="Phe_tRNA_synth_beta1"/>
    <property type="match status" value="1"/>
</dbReference>
<dbReference type="CDD" id="cd02796">
    <property type="entry name" value="tRNA_bind_bactPheRS"/>
    <property type="match status" value="1"/>
</dbReference>
<dbReference type="NCBIfam" id="NF045760">
    <property type="entry name" value="YtpR"/>
    <property type="match status" value="1"/>
</dbReference>
<dbReference type="InterPro" id="IPR005147">
    <property type="entry name" value="tRNA_synthase_B5-dom"/>
</dbReference>
<dbReference type="FunFam" id="3.30.70.380:FF:000001">
    <property type="entry name" value="Phenylalanine--tRNA ligase beta subunit"/>
    <property type="match status" value="1"/>
</dbReference>
<evidence type="ECO:0000256" key="14">
    <source>
        <dbReference type="ARBA" id="ARBA00049255"/>
    </source>
</evidence>
<keyword evidence="10 15" id="KW-0460">Magnesium</keyword>
<feature type="binding site" evidence="15">
    <location>
        <position position="463"/>
    </location>
    <ligand>
        <name>Mg(2+)</name>
        <dbReference type="ChEBI" id="CHEBI:18420"/>
        <note>shared with alpha subunit</note>
    </ligand>
</feature>
<keyword evidence="11 16" id="KW-0694">RNA-binding</keyword>
<evidence type="ECO:0000256" key="3">
    <source>
        <dbReference type="ARBA" id="ARBA00011209"/>
    </source>
</evidence>
<evidence type="ECO:0000256" key="1">
    <source>
        <dbReference type="ARBA" id="ARBA00004496"/>
    </source>
</evidence>
<comment type="similarity">
    <text evidence="2 15">Belongs to the phenylalanyl-tRNA synthetase beta subunit family. Type 1 subfamily.</text>
</comment>
<dbReference type="PROSITE" id="PS50886">
    <property type="entry name" value="TRBD"/>
    <property type="match status" value="1"/>
</dbReference>
<dbReference type="Pfam" id="PF03483">
    <property type="entry name" value="B3_4"/>
    <property type="match status" value="1"/>
</dbReference>
<keyword evidence="8 15" id="KW-0547">Nucleotide-binding</keyword>
<evidence type="ECO:0000259" key="19">
    <source>
        <dbReference type="PROSITE" id="PS51483"/>
    </source>
</evidence>
<evidence type="ECO:0000259" key="17">
    <source>
        <dbReference type="PROSITE" id="PS50886"/>
    </source>
</evidence>
<dbReference type="InterPro" id="IPR020825">
    <property type="entry name" value="Phe-tRNA_synthase-like_B3/B4"/>
</dbReference>
<evidence type="ECO:0000256" key="9">
    <source>
        <dbReference type="ARBA" id="ARBA00022840"/>
    </source>
</evidence>
<comment type="subunit">
    <text evidence="3 15">Tetramer of two alpha and two beta subunits.</text>
</comment>
<comment type="subcellular location">
    <subcellularLocation>
        <location evidence="1 15">Cytoplasm</location>
    </subcellularLocation>
</comment>
<dbReference type="SUPFAM" id="SSF56037">
    <property type="entry name" value="PheT/TilS domain"/>
    <property type="match status" value="1"/>
</dbReference>
<dbReference type="SUPFAM" id="SSF54991">
    <property type="entry name" value="Anticodon-binding domain of PheRS"/>
    <property type="match status" value="1"/>
</dbReference>
<evidence type="ECO:0000313" key="21">
    <source>
        <dbReference type="Proteomes" id="UP001156601"/>
    </source>
</evidence>
<dbReference type="PROSITE" id="PS51483">
    <property type="entry name" value="B5"/>
    <property type="match status" value="1"/>
</dbReference>
<feature type="domain" description="B5" evidence="19">
    <location>
        <begin position="401"/>
        <end position="476"/>
    </location>
</feature>
<sequence length="795" mass="87195">MKFSESWLREWVNPSLDTNALCEQLSMAGLEVDGIEPVAGEFSGVVIGEVTECGQHPDADKLQVTKVNVGDEELLDIVCGAPNCRKGLKVAVAKVGAVLPGNFKIKKAKLRGQPSFGMLCSFSELGMGEDHSGIVELPLDAPVGEDIRDYLSLNDNIIEIDLTPNRADCLGLKGVARDLGVLNQLDVSYPNIPDVATAGNDTRNITLENPDACPRYLGRLIEGVDLTKSSPLWLQEKLRRSGIRSIDPVVDVTNYVLLELGHPMHAFDNDALSGDIVVRMAQKGEKLVLLDETEVTVNTDTLLIADAEKPLALAGIFGGLHSGVTSNTKHVFLESAFFLPDAILGKSRQYGLHTDASHRYERGVDFSLQREAMERATALLQSIVGGKVHNIVEAVSADHLPVREDITLRKSRLDKVLGVTLSNERVTDILTRLGVNPSFNNNEWQVSAPNYRFDIAIEEDLIEEVARVYGYNSIPTQAPVASLNMIPHKEADVSLSSIKSTLLQAGFNEAITYSFVDPKKQNLLFPALEGKLLPHPISADMSAMRVSLLTGLLHALSYNQKRQQLNMKMFETGLVFIPDETEKAGVAQYPVIAGVLSGNTHSEHWNISNTPLDFFDVKGVVEQLLASACDGVEFSFERSKESAFHPGQSANILVDGNKVGIFGAIHPQLEKPLGLNGRTFAFELKLDAILQRKLPWASKISKFPMNRRDLAFSLDETVETGKLLKSIKKIGISELVDINLFDVYQGKGIAEGKKSLAISLWLQSKERTLEDEEIQQAVDNVVSHLEEHFGATLRD</sequence>
<keyword evidence="13 15" id="KW-0030">Aminoacyl-tRNA synthetase</keyword>
<comment type="caution">
    <text evidence="20">The sequence shown here is derived from an EMBL/GenBank/DDBJ whole genome shotgun (WGS) entry which is preliminary data.</text>
</comment>
<dbReference type="InterPro" id="IPR045060">
    <property type="entry name" value="Phe-tRNA-ligase_IIc_bsu"/>
</dbReference>
<evidence type="ECO:0000256" key="13">
    <source>
        <dbReference type="ARBA" id="ARBA00023146"/>
    </source>
</evidence>
<evidence type="ECO:0000256" key="5">
    <source>
        <dbReference type="ARBA" id="ARBA00022555"/>
    </source>
</evidence>
<evidence type="ECO:0000313" key="20">
    <source>
        <dbReference type="EMBL" id="GLR70185.1"/>
    </source>
</evidence>
<dbReference type="FunFam" id="3.30.56.10:FF:000002">
    <property type="entry name" value="Phenylalanine--tRNA ligase beta subunit"/>
    <property type="match status" value="1"/>
</dbReference>
<dbReference type="GO" id="GO:0000049">
    <property type="term" value="F:tRNA binding"/>
    <property type="evidence" value="ECO:0007669"/>
    <property type="project" value="UniProtKB-UniRule"/>
</dbReference>
<dbReference type="Gene3D" id="2.40.50.140">
    <property type="entry name" value="Nucleic acid-binding proteins"/>
    <property type="match status" value="1"/>
</dbReference>
<dbReference type="InterPro" id="IPR036690">
    <property type="entry name" value="Fdx_antiC-bd_sf"/>
</dbReference>
<feature type="domain" description="FDX-ACB" evidence="18">
    <location>
        <begin position="701"/>
        <end position="794"/>
    </location>
</feature>
<dbReference type="InterPro" id="IPR005121">
    <property type="entry name" value="Fdx_antiC-bd"/>
</dbReference>
<keyword evidence="9 15" id="KW-0067">ATP-binding</keyword>
<evidence type="ECO:0000256" key="12">
    <source>
        <dbReference type="ARBA" id="ARBA00022917"/>
    </source>
</evidence>
<dbReference type="Pfam" id="PF17759">
    <property type="entry name" value="tRNA_synthFbeta"/>
    <property type="match status" value="1"/>
</dbReference>
<dbReference type="Pfam" id="PF01588">
    <property type="entry name" value="tRNA_bind"/>
    <property type="match status" value="1"/>
</dbReference>
<dbReference type="FunFam" id="2.40.50.140:FF:000045">
    <property type="entry name" value="Phenylalanine--tRNA ligase beta subunit"/>
    <property type="match status" value="1"/>
</dbReference>
<dbReference type="InterPro" id="IPR041616">
    <property type="entry name" value="PheRS_beta_core"/>
</dbReference>
<dbReference type="EMBL" id="BSOT01000005">
    <property type="protein sequence ID" value="GLR70185.1"/>
    <property type="molecule type" value="Genomic_DNA"/>
</dbReference>
<dbReference type="SMART" id="SM00896">
    <property type="entry name" value="FDX-ACB"/>
    <property type="match status" value="1"/>
</dbReference>
<dbReference type="PANTHER" id="PTHR10947">
    <property type="entry name" value="PHENYLALANYL-TRNA SYNTHETASE BETA CHAIN AND LEUCINE-RICH REPEAT-CONTAINING PROTEIN 47"/>
    <property type="match status" value="1"/>
</dbReference>
<dbReference type="Pfam" id="PF03484">
    <property type="entry name" value="B5"/>
    <property type="match status" value="1"/>
</dbReference>
<dbReference type="PANTHER" id="PTHR10947:SF0">
    <property type="entry name" value="PHENYLALANINE--TRNA LIGASE BETA SUBUNIT"/>
    <property type="match status" value="1"/>
</dbReference>
<accession>A0AA37SY06</accession>
<dbReference type="EC" id="6.1.1.20" evidence="15"/>
<dbReference type="InterPro" id="IPR004532">
    <property type="entry name" value="Phe-tRNA-ligase_IIc_bsu_bact"/>
</dbReference>
<dbReference type="InterPro" id="IPR005146">
    <property type="entry name" value="B3/B4_tRNA-bd"/>
</dbReference>
<dbReference type="FunFam" id="3.30.930.10:FF:000022">
    <property type="entry name" value="Phenylalanine--tRNA ligase beta subunit"/>
    <property type="match status" value="1"/>
</dbReference>
<evidence type="ECO:0000256" key="16">
    <source>
        <dbReference type="PROSITE-ProRule" id="PRU00209"/>
    </source>
</evidence>
<evidence type="ECO:0000259" key="18">
    <source>
        <dbReference type="PROSITE" id="PS51447"/>
    </source>
</evidence>
<dbReference type="SUPFAM" id="SSF50249">
    <property type="entry name" value="Nucleic acid-binding proteins"/>
    <property type="match status" value="1"/>
</dbReference>
<dbReference type="SMART" id="SM00873">
    <property type="entry name" value="B3_4"/>
    <property type="match status" value="1"/>
</dbReference>
<dbReference type="Gene3D" id="3.30.930.10">
    <property type="entry name" value="Bira Bifunctional Protein, Domain 2"/>
    <property type="match status" value="1"/>
</dbReference>
<dbReference type="GO" id="GO:0000287">
    <property type="term" value="F:magnesium ion binding"/>
    <property type="evidence" value="ECO:0007669"/>
    <property type="project" value="UniProtKB-UniRule"/>
</dbReference>
<comment type="catalytic activity">
    <reaction evidence="14 15">
        <text>tRNA(Phe) + L-phenylalanine + ATP = L-phenylalanyl-tRNA(Phe) + AMP + diphosphate + H(+)</text>
        <dbReference type="Rhea" id="RHEA:19413"/>
        <dbReference type="Rhea" id="RHEA-COMP:9668"/>
        <dbReference type="Rhea" id="RHEA-COMP:9699"/>
        <dbReference type="ChEBI" id="CHEBI:15378"/>
        <dbReference type="ChEBI" id="CHEBI:30616"/>
        <dbReference type="ChEBI" id="CHEBI:33019"/>
        <dbReference type="ChEBI" id="CHEBI:58095"/>
        <dbReference type="ChEBI" id="CHEBI:78442"/>
        <dbReference type="ChEBI" id="CHEBI:78531"/>
        <dbReference type="ChEBI" id="CHEBI:456215"/>
        <dbReference type="EC" id="6.1.1.20"/>
    </reaction>
</comment>
<dbReference type="Pfam" id="PF03147">
    <property type="entry name" value="FDX-ACB"/>
    <property type="match status" value="1"/>
</dbReference>
<proteinExistence type="inferred from homology"/>
<dbReference type="PROSITE" id="PS51447">
    <property type="entry name" value="FDX_ACB"/>
    <property type="match status" value="1"/>
</dbReference>
<keyword evidence="12 15" id="KW-0648">Protein biosynthesis</keyword>
<feature type="domain" description="TRNA-binding" evidence="17">
    <location>
        <begin position="39"/>
        <end position="148"/>
    </location>
</feature>
<dbReference type="AlphaFoldDB" id="A0AA37SY06"/>
<dbReference type="NCBIfam" id="TIGR00472">
    <property type="entry name" value="pheT_bact"/>
    <property type="match status" value="1"/>
</dbReference>
<keyword evidence="6 15" id="KW-0436">Ligase</keyword>
<evidence type="ECO:0000256" key="7">
    <source>
        <dbReference type="ARBA" id="ARBA00022723"/>
    </source>
</evidence>
<reference evidence="20" key="1">
    <citation type="journal article" date="2014" name="Int. J. Syst. Evol. Microbiol.">
        <title>Complete genome sequence of Corynebacterium casei LMG S-19264T (=DSM 44701T), isolated from a smear-ripened cheese.</title>
        <authorList>
            <consortium name="US DOE Joint Genome Institute (JGI-PGF)"/>
            <person name="Walter F."/>
            <person name="Albersmeier A."/>
            <person name="Kalinowski J."/>
            <person name="Ruckert C."/>
        </authorList>
    </citation>
    <scope>NUCLEOTIDE SEQUENCE</scope>
    <source>
        <strain evidence="20">NBRC 110023</strain>
    </source>
</reference>
<protein>
    <recommendedName>
        <fullName evidence="15">Phenylalanine--tRNA ligase beta subunit</fullName>
        <ecNumber evidence="15">6.1.1.20</ecNumber>
    </recommendedName>
    <alternativeName>
        <fullName evidence="15">Phenylalanyl-tRNA synthetase beta subunit</fullName>
        <shortName evidence="15">PheRS</shortName>
    </alternativeName>
</protein>
<reference evidence="20" key="2">
    <citation type="submission" date="2023-01" db="EMBL/GenBank/DDBJ databases">
        <title>Draft genome sequence of Agaribacter marinus strain NBRC 110023.</title>
        <authorList>
            <person name="Sun Q."/>
            <person name="Mori K."/>
        </authorList>
    </citation>
    <scope>NUCLEOTIDE SEQUENCE</scope>
    <source>
        <strain evidence="20">NBRC 110023</strain>
    </source>
</reference>
<evidence type="ECO:0000256" key="4">
    <source>
        <dbReference type="ARBA" id="ARBA00022490"/>
    </source>
</evidence>
<dbReference type="SUPFAM" id="SSF46955">
    <property type="entry name" value="Putative DNA-binding domain"/>
    <property type="match status" value="1"/>
</dbReference>